<evidence type="ECO:0000256" key="2">
    <source>
        <dbReference type="ARBA" id="ARBA00011738"/>
    </source>
</evidence>
<comment type="subunit">
    <text evidence="2 6">Homodimer.</text>
</comment>
<evidence type="ECO:0000256" key="5">
    <source>
        <dbReference type="ARBA" id="ARBA00022898"/>
    </source>
</evidence>
<comment type="similarity">
    <text evidence="6">Belongs to the class-II pyridoxal-phosphate-dependent aminotransferase family.</text>
</comment>
<dbReference type="InterPro" id="IPR015424">
    <property type="entry name" value="PyrdxlP-dep_Trfase"/>
</dbReference>
<dbReference type="NCBIfam" id="NF002878">
    <property type="entry name" value="PRK03321.1"/>
    <property type="match status" value="1"/>
</dbReference>
<comment type="cofactor">
    <cofactor evidence="1 6">
        <name>pyridoxal 5'-phosphate</name>
        <dbReference type="ChEBI" id="CHEBI:597326"/>
    </cofactor>
</comment>
<evidence type="ECO:0000313" key="9">
    <source>
        <dbReference type="Proteomes" id="UP000515275"/>
    </source>
</evidence>
<evidence type="ECO:0000256" key="3">
    <source>
        <dbReference type="ARBA" id="ARBA00022576"/>
    </source>
</evidence>
<accession>A0A7G7YQJ0</accession>
<dbReference type="InterPro" id="IPR001917">
    <property type="entry name" value="Aminotrans_II_pyridoxalP_BS"/>
</dbReference>
<dbReference type="AlphaFoldDB" id="A0A7G7YQJ0"/>
<protein>
    <recommendedName>
        <fullName evidence="6">Aromatic amino acid aminotransferase</fullName>
        <shortName evidence="6">ArAT</shortName>
        <ecNumber evidence="6">2.6.1.57</ecNumber>
    </recommendedName>
</protein>
<dbReference type="GO" id="GO:0008793">
    <property type="term" value="F:aromatic-amino-acid transaminase activity"/>
    <property type="evidence" value="ECO:0007669"/>
    <property type="project" value="UniProtKB-UniRule"/>
</dbReference>
<dbReference type="GO" id="GO:0000105">
    <property type="term" value="P:L-histidine biosynthetic process"/>
    <property type="evidence" value="ECO:0007669"/>
    <property type="project" value="InterPro"/>
</dbReference>
<sequence length="378" mass="40162">MVRSDLASLPAYVPGATIPGALKLASNESSQNPLPSVEALISDATAHINRYPDMGAVELRKALAEFVQPKSASTSPTAEPLTWAHVAVGNGSSALCLQTIQATCADGDEVVFAWRSFEAYPILCKVAGAVPVQVPLDAEHRHDLDAMASAITEKTKLVFVCNPNNPSGTTITSEEFEQFMAKVPSDVQVILDEAYTEYDRSDNGPLTPFIPAGAARANLALALEKYPNLAICRTFSKAYGLAGIRLGYLVGHTPFVEAVNKVGIPFGVNALAQAAGIASLDAQSELLERVEASVTQRSRVLNAIREWAPELHIASQANFVWLPVGDKAVDLNAALQAEGIIARCFGGEGVRITVTTEEEIDRLLPALKKALEATGLTS</sequence>
<dbReference type="Proteomes" id="UP000515275">
    <property type="component" value="Chromosome"/>
</dbReference>
<dbReference type="GO" id="GO:0030170">
    <property type="term" value="F:pyridoxal phosphate binding"/>
    <property type="evidence" value="ECO:0007669"/>
    <property type="project" value="UniProtKB-UniRule"/>
</dbReference>
<evidence type="ECO:0000256" key="4">
    <source>
        <dbReference type="ARBA" id="ARBA00022679"/>
    </source>
</evidence>
<evidence type="ECO:0000256" key="6">
    <source>
        <dbReference type="HAMAP-Rule" id="MF_01513"/>
    </source>
</evidence>
<dbReference type="HAMAP" id="MF_01513">
    <property type="entry name" value="Phe_aminotrans_2"/>
    <property type="match status" value="1"/>
</dbReference>
<dbReference type="PANTHER" id="PTHR43643:SF3">
    <property type="entry name" value="HISTIDINOL-PHOSPHATE AMINOTRANSFERASE"/>
    <property type="match status" value="1"/>
</dbReference>
<dbReference type="InterPro" id="IPR004839">
    <property type="entry name" value="Aminotransferase_I/II_large"/>
</dbReference>
<keyword evidence="5 6" id="KW-0663">Pyridoxal phosphate</keyword>
<keyword evidence="3 6" id="KW-0032">Aminotransferase</keyword>
<dbReference type="EC" id="2.6.1.57" evidence="6"/>
<organism evidence="8 9">
    <name type="scientific">Corynebacterium anserum</name>
    <dbReference type="NCBI Taxonomy" id="2684406"/>
    <lineage>
        <taxon>Bacteria</taxon>
        <taxon>Bacillati</taxon>
        <taxon>Actinomycetota</taxon>
        <taxon>Actinomycetes</taxon>
        <taxon>Mycobacteriales</taxon>
        <taxon>Corynebacteriaceae</taxon>
        <taxon>Corynebacterium</taxon>
    </lineage>
</organism>
<dbReference type="InterPro" id="IPR005861">
    <property type="entry name" value="HisP_aminotrans"/>
</dbReference>
<reference evidence="8 9" key="1">
    <citation type="submission" date="2019-12" db="EMBL/GenBank/DDBJ databases">
        <title>Corynebacterium sp. nov., isolated from feces of the Anser Albifrons in China.</title>
        <authorList>
            <person name="Liu Q."/>
        </authorList>
    </citation>
    <scope>NUCLEOTIDE SEQUENCE [LARGE SCALE GENOMIC DNA]</scope>
    <source>
        <strain evidence="8 9">23H37-10</strain>
    </source>
</reference>
<dbReference type="Gene3D" id="3.90.1150.10">
    <property type="entry name" value="Aspartate Aminotransferase, domain 1"/>
    <property type="match status" value="1"/>
</dbReference>
<evidence type="ECO:0000259" key="7">
    <source>
        <dbReference type="Pfam" id="PF00155"/>
    </source>
</evidence>
<dbReference type="GO" id="GO:0004400">
    <property type="term" value="F:histidinol-phosphate transaminase activity"/>
    <property type="evidence" value="ECO:0007669"/>
    <property type="project" value="InterPro"/>
</dbReference>
<dbReference type="PANTHER" id="PTHR43643">
    <property type="entry name" value="HISTIDINOL-PHOSPHATE AMINOTRANSFERASE 2"/>
    <property type="match status" value="1"/>
</dbReference>
<keyword evidence="4 6" id="KW-0808">Transferase</keyword>
<dbReference type="HAMAP" id="MF_01023">
    <property type="entry name" value="HisC_aminotrans_2"/>
    <property type="match status" value="1"/>
</dbReference>
<dbReference type="InterPro" id="IPR015422">
    <property type="entry name" value="PyrdxlP-dep_Trfase_small"/>
</dbReference>
<feature type="domain" description="Aminotransferase class I/classII large" evidence="7">
    <location>
        <begin position="22"/>
        <end position="366"/>
    </location>
</feature>
<dbReference type="InterPro" id="IPR015421">
    <property type="entry name" value="PyrdxlP-dep_Trfase_major"/>
</dbReference>
<dbReference type="EMBL" id="CP046883">
    <property type="protein sequence ID" value="QNH96760.1"/>
    <property type="molecule type" value="Genomic_DNA"/>
</dbReference>
<feature type="modified residue" description="N6-(pyridoxal phosphate)lysine" evidence="6">
    <location>
        <position position="237"/>
    </location>
</feature>
<dbReference type="Pfam" id="PF00155">
    <property type="entry name" value="Aminotran_1_2"/>
    <property type="match status" value="1"/>
</dbReference>
<dbReference type="Gene3D" id="3.40.640.10">
    <property type="entry name" value="Type I PLP-dependent aspartate aminotransferase-like (Major domain)"/>
    <property type="match status" value="1"/>
</dbReference>
<dbReference type="InterPro" id="IPR050106">
    <property type="entry name" value="HistidinolP_aminotransfase"/>
</dbReference>
<name>A0A7G7YQJ0_9CORY</name>
<dbReference type="CDD" id="cd00609">
    <property type="entry name" value="AAT_like"/>
    <property type="match status" value="1"/>
</dbReference>
<dbReference type="InterPro" id="IPR024892">
    <property type="entry name" value="ArAT"/>
</dbReference>
<gene>
    <name evidence="6" type="primary">pat</name>
    <name evidence="8" type="ORF">GP473_08975</name>
</gene>
<evidence type="ECO:0000313" key="8">
    <source>
        <dbReference type="EMBL" id="QNH96760.1"/>
    </source>
</evidence>
<proteinExistence type="inferred from homology"/>
<keyword evidence="9" id="KW-1185">Reference proteome</keyword>
<dbReference type="SUPFAM" id="SSF53383">
    <property type="entry name" value="PLP-dependent transferases"/>
    <property type="match status" value="1"/>
</dbReference>
<comment type="catalytic activity">
    <reaction evidence="6">
        <text>an aromatic L-alpha-amino acid + 2-oxoglutarate = an aromatic oxo-acid + L-glutamate</text>
        <dbReference type="Rhea" id="RHEA:17533"/>
        <dbReference type="ChEBI" id="CHEBI:16810"/>
        <dbReference type="ChEBI" id="CHEBI:29985"/>
        <dbReference type="ChEBI" id="CHEBI:73309"/>
        <dbReference type="ChEBI" id="CHEBI:84824"/>
        <dbReference type="EC" id="2.6.1.57"/>
    </reaction>
</comment>
<dbReference type="RefSeq" id="WP_185770519.1">
    <property type="nucleotide sequence ID" value="NZ_CP046883.1"/>
</dbReference>
<comment type="function">
    <text evidence="6">Aminotransferase that catalyzes the conversion of aromatic amino acids and 2-oxoglutarate into corresponding aromatic oxo acids and L-glutamate.</text>
</comment>
<dbReference type="KEGG" id="cans:GP473_08975"/>
<dbReference type="PROSITE" id="PS00599">
    <property type="entry name" value="AA_TRANSFER_CLASS_2"/>
    <property type="match status" value="1"/>
</dbReference>
<evidence type="ECO:0000256" key="1">
    <source>
        <dbReference type="ARBA" id="ARBA00001933"/>
    </source>
</evidence>